<dbReference type="RefSeq" id="WP_080727168.1">
    <property type="nucleotide sequence ID" value="NZ_JGVR01000003.1"/>
</dbReference>
<dbReference type="PATRIC" id="fig|13690.10.peg.1001"/>
<keyword evidence="1" id="KW-0812">Transmembrane</keyword>
<keyword evidence="1" id="KW-1133">Transmembrane helix</keyword>
<dbReference type="eggNOG" id="ENOG50337NC">
    <property type="taxonomic scope" value="Bacteria"/>
</dbReference>
<organism evidence="2 3">
    <name type="scientific">Sphingobium yanoikuyae</name>
    <name type="common">Sphingomonas yanoikuyae</name>
    <dbReference type="NCBI Taxonomy" id="13690"/>
    <lineage>
        <taxon>Bacteria</taxon>
        <taxon>Pseudomonadati</taxon>
        <taxon>Pseudomonadota</taxon>
        <taxon>Alphaproteobacteria</taxon>
        <taxon>Sphingomonadales</taxon>
        <taxon>Sphingomonadaceae</taxon>
        <taxon>Sphingobium</taxon>
    </lineage>
</organism>
<evidence type="ECO:0000313" key="3">
    <source>
        <dbReference type="Proteomes" id="UP000028534"/>
    </source>
</evidence>
<evidence type="ECO:0000313" key="2">
    <source>
        <dbReference type="EMBL" id="KEZ20923.1"/>
    </source>
</evidence>
<comment type="caution">
    <text evidence="2">The sequence shown here is derived from an EMBL/GenBank/DDBJ whole genome shotgun (WGS) entry which is preliminary data.</text>
</comment>
<keyword evidence="1" id="KW-0472">Membrane</keyword>
<dbReference type="Pfam" id="PF11804">
    <property type="entry name" value="DUF3325"/>
    <property type="match status" value="1"/>
</dbReference>
<protein>
    <recommendedName>
        <fullName evidence="4">DUF3325 domain-containing protein</fullName>
    </recommendedName>
</protein>
<reference evidence="2 3" key="1">
    <citation type="submission" date="2014-03" db="EMBL/GenBank/DDBJ databases">
        <title>Genome sequence of Sphingobium yanoikuyae B1.</title>
        <authorList>
            <person name="Gan H.M."/>
            <person name="Gan H.Y."/>
            <person name="Savka M.A."/>
        </authorList>
    </citation>
    <scope>NUCLEOTIDE SEQUENCE [LARGE SCALE GENOMIC DNA]</scope>
    <source>
        <strain evidence="2 3">B1</strain>
    </source>
</reference>
<accession>A0A084ESI1</accession>
<feature type="transmembrane region" description="Helical" evidence="1">
    <location>
        <begin position="69"/>
        <end position="87"/>
    </location>
</feature>
<gene>
    <name evidence="2" type="ORF">CP98_00964</name>
</gene>
<feature type="transmembrane region" description="Helical" evidence="1">
    <location>
        <begin position="6"/>
        <end position="24"/>
    </location>
</feature>
<dbReference type="InterPro" id="IPR021762">
    <property type="entry name" value="DUF3325"/>
</dbReference>
<feature type="transmembrane region" description="Helical" evidence="1">
    <location>
        <begin position="45"/>
        <end position="63"/>
    </location>
</feature>
<sequence>MSGVHLAMLALSFLGFVALAVGMERHAKHLLRIVPAPHWRLGARIGGWALLAGALALGIAGLVTAGVGIAIWTGWIGLAALALVFALPKWPWQPPVKASTERSPRKKTALVTEEPIRQSRRWIGWLLLASTAGAFVVAFAQVETKPLQREDAIHGQVGPWTFTFAETDRDAPELVDMDVPMKAYRLRFCESCDNQILRVTLKVNRPRAMRASGVAFEGTRWERSTQIQLPSNLTARSELWMTVVGKDGAVHQASWPMAAVSPATVTWFANQEHTK</sequence>
<name>A0A084ESI1_SPHYA</name>
<dbReference type="EMBL" id="JGVR01000003">
    <property type="protein sequence ID" value="KEZ20923.1"/>
    <property type="molecule type" value="Genomic_DNA"/>
</dbReference>
<evidence type="ECO:0008006" key="4">
    <source>
        <dbReference type="Google" id="ProtNLM"/>
    </source>
</evidence>
<proteinExistence type="predicted"/>
<dbReference type="Proteomes" id="UP000028534">
    <property type="component" value="Unassembled WGS sequence"/>
</dbReference>
<evidence type="ECO:0000256" key="1">
    <source>
        <dbReference type="SAM" id="Phobius"/>
    </source>
</evidence>
<dbReference type="AlphaFoldDB" id="A0A084ESI1"/>
<dbReference type="STRING" id="13690.AX777_22225"/>
<feature type="transmembrane region" description="Helical" evidence="1">
    <location>
        <begin position="122"/>
        <end position="140"/>
    </location>
</feature>